<organism evidence="1 2">
    <name type="scientific">Bacillus lumedeiriae</name>
    <dbReference type="NCBI Taxonomy" id="3058829"/>
    <lineage>
        <taxon>Bacteria</taxon>
        <taxon>Bacillati</taxon>
        <taxon>Bacillota</taxon>
        <taxon>Bacilli</taxon>
        <taxon>Bacillales</taxon>
        <taxon>Bacillaceae</taxon>
        <taxon>Bacillus</taxon>
    </lineage>
</organism>
<dbReference type="Gene3D" id="1.10.287.1100">
    <property type="entry name" value="Sporulation inhibitor A"/>
    <property type="match status" value="1"/>
</dbReference>
<dbReference type="Pfam" id="PF08970">
    <property type="entry name" value="Sda"/>
    <property type="match status" value="1"/>
</dbReference>
<dbReference type="EMBL" id="JAUIYO010000001">
    <property type="protein sequence ID" value="MFK2824443.1"/>
    <property type="molecule type" value="Genomic_DNA"/>
</dbReference>
<sequence>MNRLSDDLLLETYTKACKLGLSRDFISLIEDELKKRALYHQVKAC</sequence>
<name>A0ABW8I4Q9_9BACI</name>
<evidence type="ECO:0000313" key="1">
    <source>
        <dbReference type="EMBL" id="MFK2824443.1"/>
    </source>
</evidence>
<reference evidence="1 2" key="1">
    <citation type="submission" date="2023-07" db="EMBL/GenBank/DDBJ databases">
        <title>Bacillus lucianemedeirus sp. nov, a new species isolated from an immunobiological production facility.</title>
        <authorList>
            <person name="Costa L.V."/>
            <person name="Miranda R.V.S.L."/>
            <person name="Brandao M.L.L."/>
            <person name="Reis C.M.F."/>
            <person name="Frazao A.M."/>
            <person name="Cruz F.V."/>
            <person name="Baio P.V.P."/>
            <person name="Veras J.F.C."/>
            <person name="Ramos J.N."/>
            <person name="Vieira V."/>
        </authorList>
    </citation>
    <scope>NUCLEOTIDE SEQUENCE [LARGE SCALE GENOMIC DNA]</scope>
    <source>
        <strain evidence="1 2">B190/17</strain>
    </source>
</reference>
<evidence type="ECO:0000313" key="2">
    <source>
        <dbReference type="Proteomes" id="UP001619911"/>
    </source>
</evidence>
<gene>
    <name evidence="1" type="ORF">QYG89_01860</name>
</gene>
<dbReference type="RefSeq" id="WP_404313974.1">
    <property type="nucleotide sequence ID" value="NZ_JAUIYO010000001.1"/>
</dbReference>
<keyword evidence="1" id="KW-0649">Protein kinase inhibitor</keyword>
<dbReference type="Proteomes" id="UP001619911">
    <property type="component" value="Unassembled WGS sequence"/>
</dbReference>
<protein>
    <submittedName>
        <fullName evidence="1">Sporulation histidine kinase inhibitor Sda</fullName>
    </submittedName>
</protein>
<keyword evidence="2" id="KW-1185">Reference proteome</keyword>
<accession>A0ABW8I4Q9</accession>
<comment type="caution">
    <text evidence="1">The sequence shown here is derived from an EMBL/GenBank/DDBJ whole genome shotgun (WGS) entry which is preliminary data.</text>
</comment>
<dbReference type="InterPro" id="IPR036916">
    <property type="entry name" value="Sda_sf"/>
</dbReference>
<proteinExistence type="predicted"/>
<dbReference type="InterPro" id="IPR015064">
    <property type="entry name" value="Sda"/>
</dbReference>
<dbReference type="GO" id="GO:0004860">
    <property type="term" value="F:protein kinase inhibitor activity"/>
    <property type="evidence" value="ECO:0007669"/>
    <property type="project" value="UniProtKB-KW"/>
</dbReference>
<dbReference type="SUPFAM" id="SSF100985">
    <property type="entry name" value="Sporulation inhibitor Sda"/>
    <property type="match status" value="1"/>
</dbReference>